<dbReference type="AlphaFoldDB" id="A0A367K2E9"/>
<name>A0A367K2E9_RHIST</name>
<dbReference type="OrthoDB" id="2229752at2759"/>
<feature type="compositionally biased region" description="Polar residues" evidence="1">
    <location>
        <begin position="237"/>
        <end position="253"/>
    </location>
</feature>
<proteinExistence type="predicted"/>
<feature type="region of interest" description="Disordered" evidence="1">
    <location>
        <begin position="128"/>
        <end position="163"/>
    </location>
</feature>
<evidence type="ECO:0000313" key="2">
    <source>
        <dbReference type="EMBL" id="RCH96325.1"/>
    </source>
</evidence>
<organism evidence="2 3">
    <name type="scientific">Rhizopus stolonifer</name>
    <name type="common">Rhizopus nigricans</name>
    <dbReference type="NCBI Taxonomy" id="4846"/>
    <lineage>
        <taxon>Eukaryota</taxon>
        <taxon>Fungi</taxon>
        <taxon>Fungi incertae sedis</taxon>
        <taxon>Mucoromycota</taxon>
        <taxon>Mucoromycotina</taxon>
        <taxon>Mucoromycetes</taxon>
        <taxon>Mucorales</taxon>
        <taxon>Mucorineae</taxon>
        <taxon>Rhizopodaceae</taxon>
        <taxon>Rhizopus</taxon>
    </lineage>
</organism>
<keyword evidence="3" id="KW-1185">Reference proteome</keyword>
<feature type="region of interest" description="Disordered" evidence="1">
    <location>
        <begin position="237"/>
        <end position="292"/>
    </location>
</feature>
<feature type="compositionally biased region" description="Basic and acidic residues" evidence="1">
    <location>
        <begin position="282"/>
        <end position="292"/>
    </location>
</feature>
<accession>A0A367K2E9</accession>
<gene>
    <name evidence="2" type="ORF">CU098_008330</name>
</gene>
<comment type="caution">
    <text evidence="2">The sequence shown here is derived from an EMBL/GenBank/DDBJ whole genome shotgun (WGS) entry which is preliminary data.</text>
</comment>
<reference evidence="2 3" key="1">
    <citation type="journal article" date="2018" name="G3 (Bethesda)">
        <title>Phylogenetic and Phylogenomic Definition of Rhizopus Species.</title>
        <authorList>
            <person name="Gryganskyi A.P."/>
            <person name="Golan J."/>
            <person name="Dolatabadi S."/>
            <person name="Mondo S."/>
            <person name="Robb S."/>
            <person name="Idnurm A."/>
            <person name="Muszewska A."/>
            <person name="Steczkiewicz K."/>
            <person name="Masonjones S."/>
            <person name="Liao H.L."/>
            <person name="Gajdeczka M.T."/>
            <person name="Anike F."/>
            <person name="Vuek A."/>
            <person name="Anishchenko I.M."/>
            <person name="Voigt K."/>
            <person name="de Hoog G.S."/>
            <person name="Smith M.E."/>
            <person name="Heitman J."/>
            <person name="Vilgalys R."/>
            <person name="Stajich J.E."/>
        </authorList>
    </citation>
    <scope>NUCLEOTIDE SEQUENCE [LARGE SCALE GENOMIC DNA]</scope>
    <source>
        <strain evidence="2 3">LSU 92-RS-03</strain>
    </source>
</reference>
<evidence type="ECO:0000313" key="3">
    <source>
        <dbReference type="Proteomes" id="UP000253551"/>
    </source>
</evidence>
<evidence type="ECO:0000256" key="1">
    <source>
        <dbReference type="SAM" id="MobiDB-lite"/>
    </source>
</evidence>
<dbReference type="Proteomes" id="UP000253551">
    <property type="component" value="Unassembled WGS sequence"/>
</dbReference>
<feature type="compositionally biased region" description="Polar residues" evidence="1">
    <location>
        <begin position="260"/>
        <end position="272"/>
    </location>
</feature>
<sequence length="347" mass="39499">MSVEERTCLYQQKYTNLIEADNTLRAWIKFNKQKGPPIQLTEDYLSQYPVPSISMSNDVTLPPPKKSFSTFLKKTIRSSNSPLSKQQSKSRSQPTNMSEIFYQDSSPKSSISSLAVTRGLKFSLSSSLNRLSSNKRHDPDPYDFTNKRVASKTSHSPTAEDRLPKLTCQNSDTKMKTMPAIVECPKLNERLIPQKYSKSKNRPQSVFITSSTPSVFLDRLHRQSVYQDREYQAIQSNLRTDTSAPSFQHSQNRTGDKKTLSTNRDLSLPWNSQRRKNTGEQAEIKGSTKKEIESIPDLQNGKYKSASIISEEAKRKKRMSFSLGPSLSTIRFMPQRSHALKRQSMLA</sequence>
<protein>
    <submittedName>
        <fullName evidence="2">Uncharacterized protein</fullName>
    </submittedName>
</protein>
<dbReference type="EMBL" id="PJQM01002322">
    <property type="protein sequence ID" value="RCH96325.1"/>
    <property type="molecule type" value="Genomic_DNA"/>
</dbReference>